<comment type="caution">
    <text evidence="3">The sequence shown here is derived from an EMBL/GenBank/DDBJ whole genome shotgun (WGS) entry which is preliminary data.</text>
</comment>
<feature type="transmembrane region" description="Helical" evidence="2">
    <location>
        <begin position="58"/>
        <end position="77"/>
    </location>
</feature>
<proteinExistence type="predicted"/>
<dbReference type="Proteomes" id="UP001183246">
    <property type="component" value="Unassembled WGS sequence"/>
</dbReference>
<gene>
    <name evidence="3" type="ORF">RM590_31945</name>
</gene>
<feature type="region of interest" description="Disordered" evidence="1">
    <location>
        <begin position="327"/>
        <end position="346"/>
    </location>
</feature>
<keyword evidence="2" id="KW-0812">Transmembrane</keyword>
<dbReference type="NCBIfam" id="NF038083">
    <property type="entry name" value="CU044_5270_fam"/>
    <property type="match status" value="1"/>
</dbReference>
<feature type="region of interest" description="Disordered" evidence="1">
    <location>
        <begin position="1"/>
        <end position="29"/>
    </location>
</feature>
<evidence type="ECO:0000256" key="1">
    <source>
        <dbReference type="SAM" id="MobiDB-lite"/>
    </source>
</evidence>
<sequence length="346" mass="36773">MSSMPKDRPDVAELIGLLPDPAPDDAGLNPERQALLRSALRQEYRRPTPARSRSRRRLTLVLAPSAAACALAITAGLTSIGSLGGDPPGNEQEADPTAAQLLERAALTAARAPQVSPADDQYIYGETTGFTTGQVQDGDSFTTERQEVHGEMWASVDGSGPTLERDEYSDDWIPAPDPPSLSRPTYRLLETLPTDPDVLLEQIYAEAGRQYGEGSENPLEPDQGAFEIIGRLLSGGVLPTETAATLYRAAADIPGVVTLPDTEDAMGREGVAVAREHAGWRTEWILDEDTTRLLGLRTIVTESGPFGEAGTVYDSIAISRVGIVDEPGRRPTAAESGPDTGAVSGT</sequence>
<accession>A0ABU2MZS8</accession>
<dbReference type="RefSeq" id="WP_311708281.1">
    <property type="nucleotide sequence ID" value="NZ_JAVREL010000028.1"/>
</dbReference>
<keyword evidence="2" id="KW-0472">Membrane</keyword>
<keyword evidence="2" id="KW-1133">Transmembrane helix</keyword>
<organism evidence="3 4">
    <name type="scientific">Streptomyces litchfieldiae</name>
    <dbReference type="NCBI Taxonomy" id="3075543"/>
    <lineage>
        <taxon>Bacteria</taxon>
        <taxon>Bacillati</taxon>
        <taxon>Actinomycetota</taxon>
        <taxon>Actinomycetes</taxon>
        <taxon>Kitasatosporales</taxon>
        <taxon>Streptomycetaceae</taxon>
        <taxon>Streptomyces</taxon>
    </lineage>
</organism>
<name>A0ABU2MZS8_9ACTN</name>
<feature type="compositionally biased region" description="Basic and acidic residues" evidence="1">
    <location>
        <begin position="1"/>
        <end position="11"/>
    </location>
</feature>
<evidence type="ECO:0000313" key="3">
    <source>
        <dbReference type="EMBL" id="MDT0347156.1"/>
    </source>
</evidence>
<dbReference type="InterPro" id="IPR047789">
    <property type="entry name" value="CU044_5270-like"/>
</dbReference>
<evidence type="ECO:0000256" key="2">
    <source>
        <dbReference type="SAM" id="Phobius"/>
    </source>
</evidence>
<feature type="region of interest" description="Disordered" evidence="1">
    <location>
        <begin position="130"/>
        <end position="166"/>
    </location>
</feature>
<reference evidence="4" key="1">
    <citation type="submission" date="2023-07" db="EMBL/GenBank/DDBJ databases">
        <title>30 novel species of actinomycetes from the DSMZ collection.</title>
        <authorList>
            <person name="Nouioui I."/>
        </authorList>
    </citation>
    <scope>NUCLEOTIDE SEQUENCE [LARGE SCALE GENOMIC DNA]</scope>
    <source>
        <strain evidence="4">DSM 44938</strain>
    </source>
</reference>
<evidence type="ECO:0000313" key="4">
    <source>
        <dbReference type="Proteomes" id="UP001183246"/>
    </source>
</evidence>
<keyword evidence="4" id="KW-1185">Reference proteome</keyword>
<dbReference type="EMBL" id="JAVREL010000028">
    <property type="protein sequence ID" value="MDT0347156.1"/>
    <property type="molecule type" value="Genomic_DNA"/>
</dbReference>
<feature type="compositionally biased region" description="Polar residues" evidence="1">
    <location>
        <begin position="130"/>
        <end position="141"/>
    </location>
</feature>
<protein>
    <submittedName>
        <fullName evidence="3">CU044_5270 family protein</fullName>
    </submittedName>
</protein>